<reference evidence="2" key="1">
    <citation type="submission" date="2021-01" db="EMBL/GenBank/DDBJ databases">
        <authorList>
            <person name="Corre E."/>
            <person name="Pelletier E."/>
            <person name="Niang G."/>
            <person name="Scheremetjew M."/>
            <person name="Finn R."/>
            <person name="Kale V."/>
            <person name="Holt S."/>
            <person name="Cochrane G."/>
            <person name="Meng A."/>
            <person name="Brown T."/>
            <person name="Cohen L."/>
        </authorList>
    </citation>
    <scope>NUCLEOTIDE SEQUENCE</scope>
    <source>
        <strain evidence="2">RCC927</strain>
    </source>
</reference>
<feature type="region of interest" description="Disordered" evidence="1">
    <location>
        <begin position="50"/>
        <end position="155"/>
    </location>
</feature>
<gene>
    <name evidence="2" type="ORF">PSIN1315_LOCUS6872</name>
</gene>
<protein>
    <submittedName>
        <fullName evidence="2">Uncharacterized protein</fullName>
    </submittedName>
</protein>
<accession>A0A7S3FBX0</accession>
<dbReference type="AlphaFoldDB" id="A0A7S3FBX0"/>
<evidence type="ECO:0000313" key="2">
    <source>
        <dbReference type="EMBL" id="CAE0138363.1"/>
    </source>
</evidence>
<name>A0A7S3FBX0_9VIRI</name>
<feature type="compositionally biased region" description="Low complexity" evidence="1">
    <location>
        <begin position="101"/>
        <end position="110"/>
    </location>
</feature>
<sequence length="415" mass="42212">MEASDAASEGFYYYEDAEGNAGYYDGAGNYYPLDDEEGYYTAEGKRVLYVPPPQMTSPETHARIEGGQSRYANFRIQAAGSAEKVRRRREEVEPVDEPSTADEPASAPTTEPEEPEEGERATGAPPLAGNASAKKVAATCPAQSQTEGREAHETAAVTVASAQASPLPNAKKVVDDALAEMSPSPAALSRPAAVSRFAAFRGRAARSEERSSARKTRDIGEAAVPAASAADSAPVHFEELMATPAIAAADAAALESAMAGLVAGGAIEKLEAAVAAAEDVAAVSAARAAGAGVGAAEAVVAARDSLPGHVQAPLLLPGCTAAVAGNDAASAFRASALIAAATARDGATRASAMTRGSVQEPVEWVRKLTGAGARPLALHARFDAATARETYVAAPSAVACASVSAAFVRRALFAA</sequence>
<evidence type="ECO:0000256" key="1">
    <source>
        <dbReference type="SAM" id="MobiDB-lite"/>
    </source>
</evidence>
<dbReference type="EMBL" id="HBHY01010638">
    <property type="protein sequence ID" value="CAE0138363.1"/>
    <property type="molecule type" value="Transcribed_RNA"/>
</dbReference>
<organism evidence="2">
    <name type="scientific">Prasinoderma singulare</name>
    <dbReference type="NCBI Taxonomy" id="676789"/>
    <lineage>
        <taxon>Eukaryota</taxon>
        <taxon>Viridiplantae</taxon>
        <taxon>Prasinodermophyta</taxon>
        <taxon>Prasinodermophyceae</taxon>
        <taxon>Prasinodermales</taxon>
        <taxon>Prasinodermaceae</taxon>
        <taxon>Prasinoderma</taxon>
    </lineage>
</organism>
<proteinExistence type="predicted"/>